<organism evidence="1 2">
    <name type="scientific">Cymbomonas tetramitiformis</name>
    <dbReference type="NCBI Taxonomy" id="36881"/>
    <lineage>
        <taxon>Eukaryota</taxon>
        <taxon>Viridiplantae</taxon>
        <taxon>Chlorophyta</taxon>
        <taxon>Pyramimonadophyceae</taxon>
        <taxon>Pyramimonadales</taxon>
        <taxon>Pyramimonadaceae</taxon>
        <taxon>Cymbomonas</taxon>
    </lineage>
</organism>
<gene>
    <name evidence="1" type="ORF">CYMTET_55041</name>
</gene>
<proteinExistence type="predicted"/>
<evidence type="ECO:0000313" key="1">
    <source>
        <dbReference type="EMBL" id="KAK3234710.1"/>
    </source>
</evidence>
<keyword evidence="2" id="KW-1185">Reference proteome</keyword>
<protein>
    <submittedName>
        <fullName evidence="1">Uncharacterized protein</fullName>
    </submittedName>
</protein>
<accession>A0AAE0BF25</accession>
<comment type="caution">
    <text evidence="1">The sequence shown here is derived from an EMBL/GenBank/DDBJ whole genome shotgun (WGS) entry which is preliminary data.</text>
</comment>
<evidence type="ECO:0000313" key="2">
    <source>
        <dbReference type="Proteomes" id="UP001190700"/>
    </source>
</evidence>
<reference evidence="1 2" key="1">
    <citation type="journal article" date="2015" name="Genome Biol. Evol.">
        <title>Comparative Genomics of a Bacterivorous Green Alga Reveals Evolutionary Causalities and Consequences of Phago-Mixotrophic Mode of Nutrition.</title>
        <authorList>
            <person name="Burns J.A."/>
            <person name="Paasch A."/>
            <person name="Narechania A."/>
            <person name="Kim E."/>
        </authorList>
    </citation>
    <scope>NUCLEOTIDE SEQUENCE [LARGE SCALE GENOMIC DNA]</scope>
    <source>
        <strain evidence="1 2">PLY_AMNH</strain>
    </source>
</reference>
<dbReference type="EMBL" id="LGRX02035480">
    <property type="protein sequence ID" value="KAK3234710.1"/>
    <property type="molecule type" value="Genomic_DNA"/>
</dbReference>
<name>A0AAE0BF25_9CHLO</name>
<dbReference type="AlphaFoldDB" id="A0AAE0BF25"/>
<dbReference type="Proteomes" id="UP001190700">
    <property type="component" value="Unassembled WGS sequence"/>
</dbReference>
<sequence>MIKYSRDPRSVTPVKLSNHHKEIPLTEEIISDKHEDVQELCNGNHMGISFFSTAVLAGESGFLEWLLTDLSVDPSETNGQASRTSESMLNLPDIFGYTPANKDAINDTQTLSSLC</sequence>